<dbReference type="AlphaFoldDB" id="A0A8K2A111"/>
<dbReference type="EMBL" id="WVIC01000025">
    <property type="protein sequence ID" value="NCJ07402.1"/>
    <property type="molecule type" value="Genomic_DNA"/>
</dbReference>
<accession>A0A8K2A111</accession>
<organism evidence="1 2">
    <name type="scientific">Petrachloros mirabilis ULC683</name>
    <dbReference type="NCBI Taxonomy" id="2781853"/>
    <lineage>
        <taxon>Bacteria</taxon>
        <taxon>Bacillati</taxon>
        <taxon>Cyanobacteriota</taxon>
        <taxon>Cyanophyceae</taxon>
        <taxon>Synechococcales</taxon>
        <taxon>Petrachlorosaceae</taxon>
        <taxon>Petrachloros</taxon>
        <taxon>Petrachloros mirabilis</taxon>
    </lineage>
</organism>
<dbReference type="RefSeq" id="WP_161825871.1">
    <property type="nucleotide sequence ID" value="NZ_WVIC01000025.1"/>
</dbReference>
<evidence type="ECO:0000313" key="2">
    <source>
        <dbReference type="Proteomes" id="UP000607397"/>
    </source>
</evidence>
<gene>
    <name evidence="1" type="ORF">GS597_12965</name>
</gene>
<evidence type="ECO:0000313" key="1">
    <source>
        <dbReference type="EMBL" id="NCJ07402.1"/>
    </source>
</evidence>
<protein>
    <submittedName>
        <fullName evidence="1">Uncharacterized protein</fullName>
    </submittedName>
</protein>
<reference evidence="1" key="1">
    <citation type="submission" date="2019-12" db="EMBL/GenBank/DDBJ databases">
        <title>High-Quality draft genome sequences of three cyanobacteria isolated from the limestone walls of the Old Cathedral of Coimbra.</title>
        <authorList>
            <person name="Tiago I."/>
            <person name="Soares F."/>
            <person name="Portugal A."/>
        </authorList>
    </citation>
    <scope>NUCLEOTIDE SEQUENCE [LARGE SCALE GENOMIC DNA]</scope>
    <source>
        <strain evidence="1">C</strain>
    </source>
</reference>
<name>A0A8K2A111_9CYAN</name>
<sequence length="53" mass="6132">MRWSPTGLQAEPRLRLRPSPYEGTVKKIKWLNQVNQELTVEITLATQELAKVL</sequence>
<dbReference type="Proteomes" id="UP000607397">
    <property type="component" value="Unassembled WGS sequence"/>
</dbReference>
<comment type="caution">
    <text evidence="1">The sequence shown here is derived from an EMBL/GenBank/DDBJ whole genome shotgun (WGS) entry which is preliminary data.</text>
</comment>
<proteinExistence type="predicted"/>
<keyword evidence="2" id="KW-1185">Reference proteome</keyword>